<comment type="catalytic activity">
    <reaction evidence="1">
        <text>S-ubiquitinyl-[E2 ubiquitin-conjugating enzyme]-L-cysteine + [acceptor protein]-L-lysine = [E2 ubiquitin-conjugating enzyme]-L-cysteine + N(6)-ubiquitinyl-[acceptor protein]-L-lysine.</text>
        <dbReference type="EC" id="2.3.2.26"/>
    </reaction>
</comment>
<dbReference type="EC" id="2.3.2.26" evidence="3"/>
<feature type="region of interest" description="Disordered" evidence="10">
    <location>
        <begin position="3766"/>
        <end position="3808"/>
    </location>
</feature>
<dbReference type="GO" id="GO:0004438">
    <property type="term" value="F:phosphatidylinositol-3-phosphate phosphatase activity"/>
    <property type="evidence" value="ECO:0007669"/>
    <property type="project" value="TreeGrafter"/>
</dbReference>
<comment type="similarity">
    <text evidence="6">Belongs to the UPL family. TOM1/PTR1 subfamily.</text>
</comment>
<feature type="region of interest" description="Disordered" evidence="10">
    <location>
        <begin position="1952"/>
        <end position="2017"/>
    </location>
</feature>
<proteinExistence type="inferred from homology"/>
<dbReference type="InterPro" id="IPR029021">
    <property type="entry name" value="Prot-tyrosine_phosphatase-like"/>
</dbReference>
<feature type="compositionally biased region" description="Polar residues" evidence="10">
    <location>
        <begin position="250"/>
        <end position="269"/>
    </location>
</feature>
<dbReference type="InterPro" id="IPR000569">
    <property type="entry name" value="HECT_dom"/>
</dbReference>
<dbReference type="Pfam" id="PF06025">
    <property type="entry name" value="DUF913"/>
    <property type="match status" value="1"/>
</dbReference>
<feature type="region of interest" description="Disordered" evidence="10">
    <location>
        <begin position="2763"/>
        <end position="2795"/>
    </location>
</feature>
<evidence type="ECO:0000256" key="6">
    <source>
        <dbReference type="ARBA" id="ARBA00034494"/>
    </source>
</evidence>
<feature type="compositionally biased region" description="Basic and acidic residues" evidence="10">
    <location>
        <begin position="1916"/>
        <end position="1929"/>
    </location>
</feature>
<dbReference type="SUPFAM" id="SSF52799">
    <property type="entry name" value="(Phosphotyrosine protein) phosphatases II"/>
    <property type="match status" value="1"/>
</dbReference>
<feature type="compositionally biased region" description="Polar residues" evidence="10">
    <location>
        <begin position="4548"/>
        <end position="4559"/>
    </location>
</feature>
<evidence type="ECO:0000259" key="12">
    <source>
        <dbReference type="PROSITE" id="PS51339"/>
    </source>
</evidence>
<evidence type="ECO:0000313" key="14">
    <source>
        <dbReference type="Proteomes" id="UP000281677"/>
    </source>
</evidence>
<evidence type="ECO:0000256" key="5">
    <source>
        <dbReference type="ARBA" id="ARBA00022786"/>
    </source>
</evidence>
<feature type="active site" description="Phosphocysteine intermediate" evidence="7">
    <location>
        <position position="4166"/>
    </location>
</feature>
<evidence type="ECO:0000313" key="13">
    <source>
        <dbReference type="EMBL" id="RMZ34769.1"/>
    </source>
</evidence>
<dbReference type="EMBL" id="QWIT01000016">
    <property type="protein sequence ID" value="RMZ34769.1"/>
    <property type="molecule type" value="Genomic_DNA"/>
</dbReference>
<keyword evidence="5 9" id="KW-0833">Ubl conjugation pathway</keyword>
<dbReference type="InterPro" id="IPR035983">
    <property type="entry name" value="Hect_E3_ubiquitin_ligase"/>
</dbReference>
<comment type="caution">
    <text evidence="13">The sequence shown here is derived from an EMBL/GenBank/DDBJ whole genome shotgun (WGS) entry which is preliminary data.</text>
</comment>
<feature type="region of interest" description="Disordered" evidence="10">
    <location>
        <begin position="1458"/>
        <end position="1515"/>
    </location>
</feature>
<dbReference type="Pfam" id="PF14377">
    <property type="entry name" value="UBM"/>
    <property type="match status" value="3"/>
</dbReference>
<evidence type="ECO:0000256" key="9">
    <source>
        <dbReference type="PROSITE-ProRule" id="PRU00104"/>
    </source>
</evidence>
<gene>
    <name evidence="13" type="ORF">D0859_01071</name>
</gene>
<dbReference type="Gene3D" id="3.90.1750.10">
    <property type="entry name" value="Hect, E3 ligase catalytic domains"/>
    <property type="match status" value="1"/>
</dbReference>
<feature type="region of interest" description="Disordered" evidence="10">
    <location>
        <begin position="1392"/>
        <end position="1411"/>
    </location>
</feature>
<dbReference type="VEuPathDB" id="FungiDB:BTJ68_14603"/>
<feature type="compositionally biased region" description="Polar residues" evidence="10">
    <location>
        <begin position="4486"/>
        <end position="4495"/>
    </location>
</feature>
<sequence>MGRIKKVATERHNATLSPAVQEFVTQAASIPLHQLPQKLNRFDHVLELFTKEYGLNEGPQTQPFERRLLQKGDGEEDKPYPSGGAQKQELDNLKYSEEGDRELIESVVHFTKVLLERCGNRSLYASSGHINDLLNTTSIGLLKPCLKLALRLAQRYQVARFKNSNPHAQSVLMANHYSFNVDNLHKLAMPFPKPSGSLATPFGATPGKAKDKAPQTPAYVPSDLVALAKEPQTLASKGDVASVHLTFYDQSSSAPKPTTVQQPSDASPNTPTPVRRQTSALGPSRERPSPGDRSVSANDVAASTPVKSRETGEQSSNAPKVFSIPANKVSSTPAWALLREALPNIPAELRFDLLNRVRIAKALTTPEDSAQELMEVRLLAISNLAFALSESKFHERVGVPDNEEPKRLHLAQQLCDLLQPATNGQKPLSLEAETTVVLTLEALLKSRHKGPEVIEALSISVNHGVLYYELRKVVATLHAEEHVDKPLELRELMWREATFDLVNNLQIHNAQARSADRMVQAGIIAILVEVLGLRTTRAERFYDKILQFFASFIHGTDAAFPAFANNKGFDLIADLVQHEVQSSLQDVKSGNGLPQQYKSKVIDYDVPFFKQATLRQLVKFTGHLFEHNVGGNDRLLRNLIDTPQMLGSLKTIIESPRIFGSNVWCGAVNIVTNFIHSEPTSYSVVGEAGLPKSILEAVVGETIEEPSADADESTFVPELSSLPTNIDVVNGELQYPKVSLLPVGDAMVDIPAAFGAICLNDSHGMKLFKSSHAMFKFFNIFLSPPHVKALEDEGGNLAYGIGSGFDELARHHPRLKDQIVLAVSSMVQRVASLCRDLADCKKEGTKLWKKEGETWYIDGGSAATRGMSKEVFENARETGSEFKPTSQTEKVSASDVQPTWQDKGEAMRFLSACAKFLDGFFHNNGVCQSFCEINGAEHVLDLITAPSNPYDLPAFGAYNKLSVVIRTMCDQKPQLVLPSLIRRVQNALLAVKPIVDSTKSEGLFSSYIGAGMGDSVGADFDGTTAIKSLSALHALADVLGKTMAPPSYSSRHSAQTNQLFSHLNFTDVYIQLVDDLSKLHSACVWESLALQKSMPQDLKEKADPRPYIMRRLNANGHIELASESRLTESLGANNNEENAPRPDTPLTTDQEYHAKNIRVLRYVFDQAPKGIESFFHTLGQAAVPKRHTDAGAKQHSSIVSERLAKAYLWELDQRKVGQLDEATELRYLSSILQGTCRLMLKTSFSMDGYGPKEALTLVLHKFYLNDGFAKLSTLLDRFCEVIKTKPAEDDLRGVAARDGLYSILEFFGHVTRSKTITEAMHSNIISVRDHKQADYFMAGQFVVELRATILPAVQKLWSSEAIETLGESYVKKVIDILRVILKGEGEERAIRRSENASRRVPTDRAEFSLRQGHAQRIATVEGTVHDRRLAREAVYRCNGEEDRSRDYAVLRRDYAAPRFPIPEGESENEAQAPSDQSVDMEDADRDTTSTRSEQPQDDSMSDDDNAGSLGGAARNVGQDDLMAMIGSGRMQDILSITGGSAPGNGGQSTAPPAKDTRQPFITVEDLEEKRKDLRDSLIDRCLEVLSTVPGITFELSDLINAAVAKSGEGASPRADIGSTLVSSLMSLQGEESSKESGMKVSAYAHLVALILQDRDFFDSTLDELKEYFDALVAWVQLGQDQKVEDAPWLEMILLIIERVLAEDEQPAQIAWEPPPADDPLKPQPEPVLPEPIVSSELRSTLFDALVAMLPKIGKSASLALSVCRVLVSLTRRRELAIRLSEKQSMQRLFLMVRQLAGSVDDKLQSCFLLILRHMVEDESMVRQIMRAEIKAALEGHRSNRAMDTATYTRNLYHLVLRDPTMFVEVTKDMLEIVRYDGTPHRGQALALKKDAPAQSTGQDGQSKEAEAPAPPSIESTGKDNAADEQKQAEAKPPVVESADGVMPFLLRELSNWKDVEDRPSTATKESQSTGETPSGPRDDVEMDDDSATPTPAPPTPTLNASSAAPGAENAAKPDKPVFKPEEHTHYIYRAFLLQCLSELLLSYGRTKVEFINFSRKPETTPATPVKPRAGMLNYLLNGLIPAGTLEHKDEIAHRKKLNTSNWATTVLVSLCSKSTEKSNKYTRGADSSEEDTDLTFVRKFVLEHALRAFKEATTSTEPLDLRYSKLLGLGELFNRMLNKSERSGLVDNSHAQQIGRLMYEKNYIGALTSAIAEIDLNFPNAKRAVKYMLGPLRQLTDLGVTLSQTSDISSSAPGTSTEEDDISSATSIMGEDGEDAWEEADDDEVGGSPHGGPLEHLAHIVGGDDRSDGEQDGLIRVDMGDGEDDYFEDEMPPEDEEDEEVDYENDVVYEPEMEEDEEDDEVGGWEFDAPAPPAIIRAPHHHHHHHAPPRALGDMFTMLGGGDPYRSPAFRSHRTGSAGRGEDDGTNPLLQREGGAGRDQPDQAGRAGRRGIGMPRGDILQDLVATVGAGGHGTINVSLGNMEAPVGMRGLPPMFQIAGRHGGHALIDIDPSRPIREQLGGRFGDWSLSQRLGNEGRPADNAAEARAVEFHLTPTVARWQEEARMIFGGKHHEKATRIIPSVLRVLVPSAMKAKQEHEKAERIRREAEEKAREEERKKAEAEKAEREAREKQEREEREAKEREEATQREQEARETAQASGAAMEGVEQSQGESAAEAPSQSTAAEPQQPVEQVTTTIRGREIDITSLGVDRDFLEAIPEDMREEVIMQAVQEQRTQATQAGEQPTEIDREFLDALPRELQQELLRSEQADRRRRERAEQQRRAAEGGNNQTAQPEEMNNADFMAMLDPALRQAVLMDSDENTLAALPAELQAEARNLMGDHMPRGAIPTGMPRPVGGLPRIVPGGPERAERADQAAREASRQRRPVIQMLDKPGVATLLRLMFVSLHHKAKSNLHSILSDVCKNTQNRAEVISILLSILQDGTADVSAVERSFAQLSLKAKQLPGPKTPQPLKRTPTGLAAAPSTELSPLNIVQHCLTTLNALSLDNAKVPSFFLTEHETAGGQKVKATKKSKGKESKAAKYPLNALLALLDRKLITENTGVMETLAILLSRVTHPLTMLLRRAKEAKETEKAPENASQAPAEQGEAQAEASDVPMEEATSSSPVDARTGQEPASDEKRDEQDKSAQKPEDKKHRELTPPEVPDENIRLVVNILAARECPTKTFSDTLDIIKNLSAIPGAKEVFGRELVRQAQELGQTVVSDLAELAKQIESAETGTDLQGLALANFSSAGAKQRKLLRVILALDHLFDPKRMPQGPETESSTEPRLKDDVLALLYESSTFEQLWNNLTACLAAIRRRGNMVNVATILLPLIESLMVVCRNSALKEAPVSMAVTSPVDTSRATPPPDARMEGLFFKFTEDNRKILNELIRNNPKLMSGNLSILAKNSKVLEFDNKRTYFNRKLRNRGDARVPHPSLQLNIRRDNVFMDSYKSLYFKSAEEIKYGKLNIRFHGEEGIDAGGVSREWFGSMARQMFNPDYALFNPVASDRTTFHPNPHSDVNEEHLSFFKFIGRIIGKALYEGRLLDCHFSRAVYRRILGRTVSLKDMESLDLDYYRSLVWILENDITDVTFETFSVDVDRFGAEETVDLIPDGRNIPVTEENKQQESTQARSNAVLPNRHHCDSIMETTTEQDLRVRNVRLWQRKKAVTGTLKLKKNHLVFEYSLEESNGRASASERVRNMSKKRTDVSVQQARASHKQPTKEIYIAYPMINRCLLRPSYLQGLPQRPSNNAENELAESSEDFFPPTLGSADFPRPSTDSRHSVARDSMQRSAVLDPYSQDDTVPLDTGRSPAVRIRCRDFRMMAFHFHAGSRDKSADELAREVFFTLRRRCCVDAIEDLYAFEFNPPSQEKAAQVPVYSAQKEFKRLGIGGKSAEGPGSAWRISDINRNYGFSATYPSVLCVPRAVSDNMLKYGGSFRSRSRIPALAYLHFNGGSITRSSQPMVGVQGKRNPQDERLVSAIFSSHTPPITPPEEMMQPGAESSGTAVEFNGDAESEPVAPEPEVSAHQRSQSETALDGNHEIGTGAVKRKVFGSTRKNLIIDARPKINALANRATGGGIEDVSNYLGPADVPVERIFLNIQNIHVMRASLEKVVESFANSDHLELKPDQEMLRKSGWLGHLSNLLEGSEQVARAVGLTGSHVLVHCSDGWDRTAQVSALAQIMLDPHYRTLDGFVTLIQKDFLSFGHKFRDRNGIRGCEKWFEIENERIPAGKQQENRASEPNSLNALGSKALSGARSWFEKNRGSLFRQQNVSHESLQSASPRPESPPPNPIIHSPPNKDNKEDRGHKTDEKEIAPIFHQFLEAVWQLQRQVPNAFEFNERLLLRILYQTYACQYGEFLFNCERERVECDQKRAREGKKPLPSVWMHFLARRAEFVNREYAADQFDSLLLPKRGSDRQVEVRWWSRLFGRDDKEMNVPAALAPSVPSTVHPERSSISVDEATTAGLEAQALDAPDLGASIRGAKSTPNLTAMEQSGTDLSSDLSALDLQSGSSAGESSHQRPPLTQQETDLEVLARYTATSPPPSIENGQLAPSSADDTTSRQEEQGDPLGVASGVKPTQPMQRGGLDFAAFASQNAYRDR</sequence>
<feature type="domain" description="HECT" evidence="11">
    <location>
        <begin position="3457"/>
        <end position="3624"/>
    </location>
</feature>
<accession>A0A3M7JAV3</accession>
<dbReference type="InterPro" id="IPR010314">
    <property type="entry name" value="E3_Ub_ligase_DUF913"/>
</dbReference>
<evidence type="ECO:0000256" key="1">
    <source>
        <dbReference type="ARBA" id="ARBA00000885"/>
    </source>
</evidence>
<dbReference type="InterPro" id="IPR010569">
    <property type="entry name" value="Myotubularin-like_Pase_dom"/>
</dbReference>
<feature type="compositionally biased region" description="Basic and acidic residues" evidence="10">
    <location>
        <begin position="3085"/>
        <end position="3094"/>
    </location>
</feature>
<feature type="region of interest" description="Disordered" evidence="10">
    <location>
        <begin position="2861"/>
        <end position="2882"/>
    </location>
</feature>
<feature type="compositionally biased region" description="Basic and acidic residues" evidence="10">
    <location>
        <begin position="2593"/>
        <end position="2654"/>
    </location>
</feature>
<feature type="compositionally biased region" description="Polar residues" evidence="10">
    <location>
        <begin position="4270"/>
        <end position="4279"/>
    </location>
</feature>
<feature type="region of interest" description="Disordered" evidence="10">
    <location>
        <begin position="4478"/>
        <end position="4499"/>
    </location>
</feature>
<dbReference type="GO" id="GO:0005737">
    <property type="term" value="C:cytoplasm"/>
    <property type="evidence" value="ECO:0007669"/>
    <property type="project" value="TreeGrafter"/>
</dbReference>
<dbReference type="SUPFAM" id="SSF56204">
    <property type="entry name" value="Hect, E3 ligase catalytic domain"/>
    <property type="match status" value="1"/>
</dbReference>
<feature type="compositionally biased region" description="Basic and acidic residues" evidence="10">
    <location>
        <begin position="2763"/>
        <end position="2784"/>
    </location>
</feature>
<dbReference type="InterPro" id="IPR030564">
    <property type="entry name" value="Myotubularin"/>
</dbReference>
<dbReference type="FunFam" id="3.90.1750.10:FF:000003">
    <property type="entry name" value="E3 ubiquitin-protein ligase UPL1"/>
    <property type="match status" value="1"/>
</dbReference>
<feature type="compositionally biased region" description="Low complexity" evidence="10">
    <location>
        <begin position="3097"/>
        <end position="3111"/>
    </location>
</feature>
<feature type="compositionally biased region" description="Polar residues" evidence="10">
    <location>
        <begin position="1960"/>
        <end position="1972"/>
    </location>
</feature>
<name>A0A3M7JAV3_HORWE</name>
<dbReference type="GO" id="GO:0016020">
    <property type="term" value="C:membrane"/>
    <property type="evidence" value="ECO:0007669"/>
    <property type="project" value="TreeGrafter"/>
</dbReference>
<dbReference type="InterPro" id="IPR016130">
    <property type="entry name" value="Tyr_Pase_AS"/>
</dbReference>
<dbReference type="Pfam" id="PF06602">
    <property type="entry name" value="Myotub-related"/>
    <property type="match status" value="1"/>
</dbReference>
<feature type="compositionally biased region" description="Basic and acidic residues" evidence="10">
    <location>
        <begin position="3777"/>
        <end position="3788"/>
    </location>
</feature>
<evidence type="ECO:0000259" key="11">
    <source>
        <dbReference type="PROSITE" id="PS50237"/>
    </source>
</evidence>
<dbReference type="GO" id="GO:0016567">
    <property type="term" value="P:protein ubiquitination"/>
    <property type="evidence" value="ECO:0007669"/>
    <property type="project" value="UniProtKB-UniPathway"/>
</dbReference>
<feature type="compositionally biased region" description="Low complexity" evidence="10">
    <location>
        <begin position="1997"/>
        <end position="2010"/>
    </location>
</feature>
<feature type="region of interest" description="Disordered" evidence="10">
    <location>
        <begin position="3983"/>
        <end position="4042"/>
    </location>
</feature>
<dbReference type="PANTHER" id="PTHR10807:SF128">
    <property type="entry name" value="PHOSPHATIDYLINOSITOL-3,5-BISPHOSPHATE 3-PHOSPHATASE"/>
    <property type="match status" value="1"/>
</dbReference>
<dbReference type="FunFam" id="3.30.2160.10:FF:000001">
    <property type="entry name" value="E3 ubiquitin-protein ligase NEDD4-like"/>
    <property type="match status" value="1"/>
</dbReference>
<feature type="region of interest" description="Disordered" evidence="10">
    <location>
        <begin position="3085"/>
        <end position="3163"/>
    </location>
</feature>
<feature type="domain" description="Myotubularin phosphatase" evidence="12">
    <location>
        <begin position="3874"/>
        <end position="4429"/>
    </location>
</feature>
<dbReference type="InterPro" id="IPR010309">
    <property type="entry name" value="E3_Ub_ligase_DUF908"/>
</dbReference>
<evidence type="ECO:0000256" key="10">
    <source>
        <dbReference type="SAM" id="MobiDB-lite"/>
    </source>
</evidence>
<organism evidence="13 14">
    <name type="scientific">Hortaea werneckii</name>
    <name type="common">Black yeast</name>
    <name type="synonym">Cladosporium werneckii</name>
    <dbReference type="NCBI Taxonomy" id="91943"/>
    <lineage>
        <taxon>Eukaryota</taxon>
        <taxon>Fungi</taxon>
        <taxon>Dikarya</taxon>
        <taxon>Ascomycota</taxon>
        <taxon>Pezizomycotina</taxon>
        <taxon>Dothideomycetes</taxon>
        <taxon>Dothideomycetidae</taxon>
        <taxon>Mycosphaerellales</taxon>
        <taxon>Teratosphaeriaceae</taxon>
        <taxon>Hortaea</taxon>
    </lineage>
</organism>
<comment type="caution">
    <text evidence="9">Lacks conserved residue(s) required for the propagation of feature annotation.</text>
</comment>
<comment type="pathway">
    <text evidence="2">Protein modification; protein ubiquitination.</text>
</comment>
<feature type="compositionally biased region" description="Polar residues" evidence="10">
    <location>
        <begin position="2667"/>
        <end position="2697"/>
    </location>
</feature>
<evidence type="ECO:0000256" key="4">
    <source>
        <dbReference type="ARBA" id="ARBA00022679"/>
    </source>
</evidence>
<dbReference type="PROSITE" id="PS00383">
    <property type="entry name" value="TYR_PHOSPHATASE_1"/>
    <property type="match status" value="1"/>
</dbReference>
<feature type="compositionally biased region" description="Low complexity" evidence="10">
    <location>
        <begin position="4016"/>
        <end position="4025"/>
    </location>
</feature>
<evidence type="ECO:0000256" key="7">
    <source>
        <dbReference type="PIRSR" id="PIRSR630564-1"/>
    </source>
</evidence>
<protein>
    <recommendedName>
        <fullName evidence="3">HECT-type E3 ubiquitin transferase</fullName>
        <ecNumber evidence="3">2.3.2.26</ecNumber>
    </recommendedName>
</protein>
<dbReference type="SMART" id="SM00119">
    <property type="entry name" value="HECTc"/>
    <property type="match status" value="1"/>
</dbReference>
<feature type="binding site" evidence="8">
    <location>
        <begin position="4166"/>
        <end position="4172"/>
    </location>
    <ligand>
        <name>substrate</name>
    </ligand>
</feature>
<dbReference type="PROSITE" id="PS50237">
    <property type="entry name" value="HECT"/>
    <property type="match status" value="1"/>
</dbReference>
<dbReference type="GO" id="GO:0046856">
    <property type="term" value="P:phosphatidylinositol dephosphorylation"/>
    <property type="evidence" value="ECO:0007669"/>
    <property type="project" value="TreeGrafter"/>
</dbReference>
<feature type="region of interest" description="Disordered" evidence="10">
    <location>
        <begin position="4270"/>
        <end position="4309"/>
    </location>
</feature>
<feature type="region of interest" description="Disordered" evidence="10">
    <location>
        <begin position="2406"/>
        <end position="2454"/>
    </location>
</feature>
<evidence type="ECO:0000256" key="2">
    <source>
        <dbReference type="ARBA" id="ARBA00004906"/>
    </source>
</evidence>
<dbReference type="VEuPathDB" id="FungiDB:BTJ68_07916"/>
<evidence type="ECO:0000256" key="3">
    <source>
        <dbReference type="ARBA" id="ARBA00012485"/>
    </source>
</evidence>
<dbReference type="Proteomes" id="UP000281677">
    <property type="component" value="Unassembled WGS sequence"/>
</dbReference>
<dbReference type="InterPro" id="IPR025527">
    <property type="entry name" value="HUWE1/Rev1_UBM"/>
</dbReference>
<evidence type="ECO:0000256" key="8">
    <source>
        <dbReference type="PIRSR" id="PIRSR630564-2"/>
    </source>
</evidence>
<dbReference type="UniPathway" id="UPA00143"/>
<dbReference type="PROSITE" id="PS51339">
    <property type="entry name" value="PPASE_MYOTUBULARIN"/>
    <property type="match status" value="1"/>
</dbReference>
<feature type="compositionally biased region" description="Basic and acidic residues" evidence="10">
    <location>
        <begin position="3135"/>
        <end position="3158"/>
    </location>
</feature>
<dbReference type="GO" id="GO:0061630">
    <property type="term" value="F:ubiquitin protein ligase activity"/>
    <property type="evidence" value="ECO:0007669"/>
    <property type="project" value="UniProtKB-EC"/>
</dbReference>
<feature type="region of interest" description="Disordered" evidence="10">
    <location>
        <begin position="1533"/>
        <end position="1560"/>
    </location>
</feature>
<feature type="region of interest" description="Disordered" evidence="10">
    <location>
        <begin position="4539"/>
        <end position="4589"/>
    </location>
</feature>
<feature type="compositionally biased region" description="Basic and acidic residues" evidence="10">
    <location>
        <begin position="4298"/>
        <end position="4309"/>
    </location>
</feature>
<dbReference type="PANTHER" id="PTHR10807">
    <property type="entry name" value="MYOTUBULARIN-RELATED"/>
    <property type="match status" value="1"/>
</dbReference>
<feature type="region of interest" description="Disordered" evidence="10">
    <location>
        <begin position="250"/>
        <end position="319"/>
    </location>
</feature>
<feature type="region of interest" description="Disordered" evidence="10">
    <location>
        <begin position="2591"/>
        <end position="2697"/>
    </location>
</feature>
<dbReference type="Gene3D" id="3.30.2160.10">
    <property type="entry name" value="Hect, E3 ligase catalytic domain"/>
    <property type="match status" value="1"/>
</dbReference>
<dbReference type="Pfam" id="PF00632">
    <property type="entry name" value="HECT"/>
    <property type="match status" value="1"/>
</dbReference>
<dbReference type="OrthoDB" id="8068875at2759"/>
<feature type="region of interest" description="Disordered" evidence="10">
    <location>
        <begin position="1889"/>
        <end position="1939"/>
    </location>
</feature>
<feature type="compositionally biased region" description="Acidic residues" evidence="10">
    <location>
        <begin position="1495"/>
        <end position="1505"/>
    </location>
</feature>
<reference evidence="13 14" key="1">
    <citation type="journal article" date="2018" name="BMC Genomics">
        <title>Genomic evidence for intraspecific hybridization in a clonal and extremely halotolerant yeast.</title>
        <authorList>
            <person name="Gostincar C."/>
            <person name="Stajich J.E."/>
            <person name="Zupancic J."/>
            <person name="Zalar P."/>
            <person name="Gunde-Cimerman N."/>
        </authorList>
    </citation>
    <scope>NUCLEOTIDE SEQUENCE [LARGE SCALE GENOMIC DNA]</scope>
    <source>
        <strain evidence="13 14">EXF-120</strain>
    </source>
</reference>
<feature type="compositionally biased region" description="Basic and acidic residues" evidence="10">
    <location>
        <begin position="1392"/>
        <end position="1407"/>
    </location>
</feature>
<feature type="compositionally biased region" description="Basic and acidic residues" evidence="10">
    <location>
        <begin position="2867"/>
        <end position="2881"/>
    </location>
</feature>
<feature type="binding site" evidence="8">
    <location>
        <begin position="4102"/>
        <end position="4103"/>
    </location>
    <ligand>
        <name>substrate</name>
    </ligand>
</feature>
<dbReference type="Pfam" id="PF06012">
    <property type="entry name" value="DUF908"/>
    <property type="match status" value="1"/>
</dbReference>
<keyword evidence="4" id="KW-0808">Transferase</keyword>